<protein>
    <submittedName>
        <fullName evidence="1">Uncharacterized protein</fullName>
    </submittedName>
</protein>
<evidence type="ECO:0000313" key="2">
    <source>
        <dbReference type="Proteomes" id="UP000008021"/>
    </source>
</evidence>
<dbReference type="Proteomes" id="UP000008021">
    <property type="component" value="Chromosome 2"/>
</dbReference>
<reference evidence="1" key="2">
    <citation type="submission" date="2018-05" db="EMBL/GenBank/DDBJ databases">
        <title>OmerRS3 (Oryza meridionalis Reference Sequence Version 3).</title>
        <authorList>
            <person name="Zhang J."/>
            <person name="Kudrna D."/>
            <person name="Lee S."/>
            <person name="Talag J."/>
            <person name="Welchert J."/>
            <person name="Wing R.A."/>
        </authorList>
    </citation>
    <scope>NUCLEOTIDE SEQUENCE [LARGE SCALE GENOMIC DNA]</scope>
    <source>
        <strain evidence="1">cv. OR44</strain>
    </source>
</reference>
<evidence type="ECO:0000313" key="1">
    <source>
        <dbReference type="EnsemblPlants" id="OMERI02G12690.1"/>
    </source>
</evidence>
<dbReference type="Gramene" id="OMERI02G12690.1">
    <property type="protein sequence ID" value="OMERI02G12690.1"/>
    <property type="gene ID" value="OMERI02G12690"/>
</dbReference>
<organism evidence="1">
    <name type="scientific">Oryza meridionalis</name>
    <dbReference type="NCBI Taxonomy" id="40149"/>
    <lineage>
        <taxon>Eukaryota</taxon>
        <taxon>Viridiplantae</taxon>
        <taxon>Streptophyta</taxon>
        <taxon>Embryophyta</taxon>
        <taxon>Tracheophyta</taxon>
        <taxon>Spermatophyta</taxon>
        <taxon>Magnoliopsida</taxon>
        <taxon>Liliopsida</taxon>
        <taxon>Poales</taxon>
        <taxon>Poaceae</taxon>
        <taxon>BOP clade</taxon>
        <taxon>Oryzoideae</taxon>
        <taxon>Oryzeae</taxon>
        <taxon>Oryzinae</taxon>
        <taxon>Oryza</taxon>
    </lineage>
</organism>
<reference evidence="1" key="1">
    <citation type="submission" date="2015-04" db="UniProtKB">
        <authorList>
            <consortium name="EnsemblPlants"/>
        </authorList>
    </citation>
    <scope>IDENTIFICATION</scope>
</reference>
<sequence length="63" mass="7038">MAALRRSLADGKTTGLENVNVGEIFSHYLFMSGTLISQVKLLKWLIHFVVAVVEDWKLSSSTE</sequence>
<dbReference type="AlphaFoldDB" id="A0A0E0CIZ3"/>
<accession>A0A0E0CIZ3</accession>
<dbReference type="HOGENOM" id="CLU_2889623_0_0_1"/>
<name>A0A0E0CIZ3_9ORYZ</name>
<keyword evidence="2" id="KW-1185">Reference proteome</keyword>
<dbReference type="EnsemblPlants" id="OMERI02G12690.1">
    <property type="protein sequence ID" value="OMERI02G12690.1"/>
    <property type="gene ID" value="OMERI02G12690"/>
</dbReference>
<proteinExistence type="predicted"/>